<dbReference type="AlphaFoldDB" id="A0A6M3JWD6"/>
<gene>
    <name evidence="2" type="ORF">MM415A02046_0003</name>
    <name evidence="1" type="ORF">MM415B01405_0005</name>
</gene>
<evidence type="ECO:0000313" key="1">
    <source>
        <dbReference type="EMBL" id="QJA58810.1"/>
    </source>
</evidence>
<dbReference type="EMBL" id="MT142090">
    <property type="protein sequence ID" value="QJA74323.1"/>
    <property type="molecule type" value="Genomic_DNA"/>
</dbReference>
<dbReference type="EMBL" id="MT141340">
    <property type="protein sequence ID" value="QJA58810.1"/>
    <property type="molecule type" value="Genomic_DNA"/>
</dbReference>
<accession>A0A6M3JWD6</accession>
<proteinExistence type="predicted"/>
<evidence type="ECO:0000313" key="2">
    <source>
        <dbReference type="EMBL" id="QJA74323.1"/>
    </source>
</evidence>
<protein>
    <submittedName>
        <fullName evidence="2">Uncharacterized protein</fullName>
    </submittedName>
</protein>
<name>A0A6M3JWD6_9ZZZZ</name>
<sequence>MANKILNILGKEYEVFFKDRTADDGVGTKGTFLGYKQKIWIDLQCAPQEQKSTLLHEIIEAINWMTDLDLSHQTISTLETALFQVLESNGLWNL</sequence>
<reference evidence="2" key="1">
    <citation type="submission" date="2020-03" db="EMBL/GenBank/DDBJ databases">
        <title>The deep terrestrial virosphere.</title>
        <authorList>
            <person name="Holmfeldt K."/>
            <person name="Nilsson E."/>
            <person name="Simone D."/>
            <person name="Lopez-Fernandez M."/>
            <person name="Wu X."/>
            <person name="de Brujin I."/>
            <person name="Lundin D."/>
            <person name="Andersson A."/>
            <person name="Bertilsson S."/>
            <person name="Dopson M."/>
        </authorList>
    </citation>
    <scope>NUCLEOTIDE SEQUENCE</scope>
    <source>
        <strain evidence="2">MM415A02046</strain>
        <strain evidence="1">MM415B01405</strain>
    </source>
</reference>
<organism evidence="2">
    <name type="scientific">viral metagenome</name>
    <dbReference type="NCBI Taxonomy" id="1070528"/>
    <lineage>
        <taxon>unclassified sequences</taxon>
        <taxon>metagenomes</taxon>
        <taxon>organismal metagenomes</taxon>
    </lineage>
</organism>